<dbReference type="HOGENOM" id="CLU_986430_0_0_0"/>
<sequence>MPAERSGWAGHRVAGTAPRMSQSHRHDELELNLVTAGRAAYVVDGRRVELNPDAALWLWPDQEHLLIQSSEAFAMWVVVWRQDAVRAAAGGDGDGCVPLGPAASDAALLAPRALSERVAADLCVVAAGIARARSPGHEAAGLAWLLREAWGAFLAAEDVPSGSRLHPAVEGAARWLGAHAHEPAADDLDALAARCGLSRSRLSRLFAAQVGETLAAHRQRRRLEAALRHLGAAGRDGTPGRATMLDAAFAGGFGSYPAFYRAHVAHLGCGPAEARRAERGGR</sequence>
<evidence type="ECO:0000259" key="5">
    <source>
        <dbReference type="PROSITE" id="PS01124"/>
    </source>
</evidence>
<protein>
    <submittedName>
        <fullName evidence="6">Putative AraC family transcriptional regulator</fullName>
    </submittedName>
</protein>
<dbReference type="Pfam" id="PF12833">
    <property type="entry name" value="HTH_18"/>
    <property type="match status" value="1"/>
</dbReference>
<keyword evidence="2" id="KW-0238">DNA-binding</keyword>
<keyword evidence="1" id="KW-0805">Transcription regulation</keyword>
<evidence type="ECO:0000256" key="3">
    <source>
        <dbReference type="ARBA" id="ARBA00023163"/>
    </source>
</evidence>
<dbReference type="GO" id="GO:0003700">
    <property type="term" value="F:DNA-binding transcription factor activity"/>
    <property type="evidence" value="ECO:0007669"/>
    <property type="project" value="InterPro"/>
</dbReference>
<dbReference type="Pfam" id="PF02311">
    <property type="entry name" value="AraC_binding"/>
    <property type="match status" value="1"/>
</dbReference>
<dbReference type="InterPro" id="IPR003313">
    <property type="entry name" value="AraC-bd"/>
</dbReference>
<feature type="region of interest" description="Disordered" evidence="4">
    <location>
        <begin position="1"/>
        <end position="24"/>
    </location>
</feature>
<accession>I0IDP9</accession>
<dbReference type="GO" id="GO:0043565">
    <property type="term" value="F:sequence-specific DNA binding"/>
    <property type="evidence" value="ECO:0007669"/>
    <property type="project" value="InterPro"/>
</dbReference>
<keyword evidence="3" id="KW-0804">Transcription</keyword>
<dbReference type="Gene3D" id="1.10.10.60">
    <property type="entry name" value="Homeodomain-like"/>
    <property type="match status" value="1"/>
</dbReference>
<dbReference type="InterPro" id="IPR009057">
    <property type="entry name" value="Homeodomain-like_sf"/>
</dbReference>
<dbReference type="AlphaFoldDB" id="I0IDP9"/>
<dbReference type="STRING" id="1142394.PSMK_12280"/>
<dbReference type="SUPFAM" id="SSF46689">
    <property type="entry name" value="Homeodomain-like"/>
    <property type="match status" value="1"/>
</dbReference>
<name>I0IDP9_PHYMF</name>
<gene>
    <name evidence="6" type="ordered locus">PSMK_12280</name>
</gene>
<dbReference type="InterPro" id="IPR037923">
    <property type="entry name" value="HTH-like"/>
</dbReference>
<dbReference type="PROSITE" id="PS01124">
    <property type="entry name" value="HTH_ARAC_FAMILY_2"/>
    <property type="match status" value="1"/>
</dbReference>
<feature type="domain" description="HTH araC/xylS-type" evidence="5">
    <location>
        <begin position="170"/>
        <end position="277"/>
    </location>
</feature>
<proteinExistence type="predicted"/>
<evidence type="ECO:0000256" key="1">
    <source>
        <dbReference type="ARBA" id="ARBA00023015"/>
    </source>
</evidence>
<dbReference type="PANTHER" id="PTHR46796:SF2">
    <property type="entry name" value="TRANSCRIPTIONAL REGULATORY PROTEIN"/>
    <property type="match status" value="1"/>
</dbReference>
<dbReference type="Proteomes" id="UP000007881">
    <property type="component" value="Chromosome"/>
</dbReference>
<dbReference type="EMBL" id="AP012338">
    <property type="protein sequence ID" value="BAM03387.1"/>
    <property type="molecule type" value="Genomic_DNA"/>
</dbReference>
<dbReference type="KEGG" id="phm:PSMK_12280"/>
<dbReference type="SMART" id="SM00342">
    <property type="entry name" value="HTH_ARAC"/>
    <property type="match status" value="1"/>
</dbReference>
<evidence type="ECO:0000256" key="4">
    <source>
        <dbReference type="SAM" id="MobiDB-lite"/>
    </source>
</evidence>
<evidence type="ECO:0000313" key="7">
    <source>
        <dbReference type="Proteomes" id="UP000007881"/>
    </source>
</evidence>
<dbReference type="eggNOG" id="COG2207">
    <property type="taxonomic scope" value="Bacteria"/>
</dbReference>
<reference evidence="6 7" key="1">
    <citation type="submission" date="2012-02" db="EMBL/GenBank/DDBJ databases">
        <title>Complete genome sequence of Phycisphaera mikurensis NBRC 102666.</title>
        <authorList>
            <person name="Ankai A."/>
            <person name="Hosoyama A."/>
            <person name="Terui Y."/>
            <person name="Sekine M."/>
            <person name="Fukai R."/>
            <person name="Kato Y."/>
            <person name="Nakamura S."/>
            <person name="Yamada-Narita S."/>
            <person name="Kawakoshi A."/>
            <person name="Fukunaga Y."/>
            <person name="Yamazaki S."/>
            <person name="Fujita N."/>
        </authorList>
    </citation>
    <scope>NUCLEOTIDE SEQUENCE [LARGE SCALE GENOMIC DNA]</scope>
    <source>
        <strain evidence="7">NBRC 102666 / KCTC 22515 / FYK2301M01</strain>
    </source>
</reference>
<dbReference type="InterPro" id="IPR018060">
    <property type="entry name" value="HTH_AraC"/>
</dbReference>
<dbReference type="SUPFAM" id="SSF51215">
    <property type="entry name" value="Regulatory protein AraC"/>
    <property type="match status" value="1"/>
</dbReference>
<organism evidence="6 7">
    <name type="scientific">Phycisphaera mikurensis (strain NBRC 102666 / KCTC 22515 / FYK2301M01)</name>
    <dbReference type="NCBI Taxonomy" id="1142394"/>
    <lineage>
        <taxon>Bacteria</taxon>
        <taxon>Pseudomonadati</taxon>
        <taxon>Planctomycetota</taxon>
        <taxon>Phycisphaerae</taxon>
        <taxon>Phycisphaerales</taxon>
        <taxon>Phycisphaeraceae</taxon>
        <taxon>Phycisphaera</taxon>
    </lineage>
</organism>
<evidence type="ECO:0000313" key="6">
    <source>
        <dbReference type="EMBL" id="BAM03387.1"/>
    </source>
</evidence>
<dbReference type="PANTHER" id="PTHR46796">
    <property type="entry name" value="HTH-TYPE TRANSCRIPTIONAL ACTIVATOR RHAS-RELATED"/>
    <property type="match status" value="1"/>
</dbReference>
<dbReference type="InterPro" id="IPR014710">
    <property type="entry name" value="RmlC-like_jellyroll"/>
</dbReference>
<dbReference type="InterPro" id="IPR050204">
    <property type="entry name" value="AraC_XylS_family_regulators"/>
</dbReference>
<dbReference type="Gene3D" id="2.60.120.10">
    <property type="entry name" value="Jelly Rolls"/>
    <property type="match status" value="1"/>
</dbReference>
<keyword evidence="7" id="KW-1185">Reference proteome</keyword>
<dbReference type="eggNOG" id="COG1917">
    <property type="taxonomic scope" value="Bacteria"/>
</dbReference>
<evidence type="ECO:0000256" key="2">
    <source>
        <dbReference type="ARBA" id="ARBA00023125"/>
    </source>
</evidence>